<protein>
    <submittedName>
        <fullName evidence="1">Uncharacterized protein</fullName>
    </submittedName>
</protein>
<dbReference type="EMBL" id="JARQWQ010000023">
    <property type="protein sequence ID" value="KAK2564325.1"/>
    <property type="molecule type" value="Genomic_DNA"/>
</dbReference>
<reference evidence="1" key="2">
    <citation type="journal article" date="2023" name="Science">
        <title>Genomic signatures of disease resistance in endangered staghorn corals.</title>
        <authorList>
            <person name="Vollmer S.V."/>
            <person name="Selwyn J.D."/>
            <person name="Despard B.A."/>
            <person name="Roesel C.L."/>
        </authorList>
    </citation>
    <scope>NUCLEOTIDE SEQUENCE</scope>
    <source>
        <strain evidence="1">K2</strain>
    </source>
</reference>
<evidence type="ECO:0000313" key="1">
    <source>
        <dbReference type="EMBL" id="KAK2564325.1"/>
    </source>
</evidence>
<organism evidence="1 2">
    <name type="scientific">Acropora cervicornis</name>
    <name type="common">Staghorn coral</name>
    <dbReference type="NCBI Taxonomy" id="6130"/>
    <lineage>
        <taxon>Eukaryota</taxon>
        <taxon>Metazoa</taxon>
        <taxon>Cnidaria</taxon>
        <taxon>Anthozoa</taxon>
        <taxon>Hexacorallia</taxon>
        <taxon>Scleractinia</taxon>
        <taxon>Astrocoeniina</taxon>
        <taxon>Acroporidae</taxon>
        <taxon>Acropora</taxon>
    </lineage>
</organism>
<proteinExistence type="predicted"/>
<evidence type="ECO:0000313" key="2">
    <source>
        <dbReference type="Proteomes" id="UP001249851"/>
    </source>
</evidence>
<name>A0AAD9QNQ1_ACRCE</name>
<reference evidence="1" key="1">
    <citation type="journal article" date="2023" name="G3 (Bethesda)">
        <title>Whole genome assembly and annotation of the endangered Caribbean coral Acropora cervicornis.</title>
        <authorList>
            <person name="Selwyn J.D."/>
            <person name="Vollmer S.V."/>
        </authorList>
    </citation>
    <scope>NUCLEOTIDE SEQUENCE</scope>
    <source>
        <strain evidence="1">K2</strain>
    </source>
</reference>
<sequence length="188" mass="21088">MAAAVSLSRSRKPKVKWTNQMNNDVLECKRRAQELVASDSAPLNRNGRKKGYIEVLKQLWEEKGYGHLALKGQNLRDQASRLEKCQEGLVDESCVNGATGIGIDESILPSGYSDTVVVERNRNIESEINSGLEREDANQATPNLHTSTVQFPEELQSDQSKREREVEYWLLNSLSGIGDGFLYGFWSV</sequence>
<comment type="caution">
    <text evidence="1">The sequence shown here is derived from an EMBL/GenBank/DDBJ whole genome shotgun (WGS) entry which is preliminary data.</text>
</comment>
<accession>A0AAD9QNQ1</accession>
<dbReference type="Proteomes" id="UP001249851">
    <property type="component" value="Unassembled WGS sequence"/>
</dbReference>
<dbReference type="AlphaFoldDB" id="A0AAD9QNQ1"/>
<keyword evidence="2" id="KW-1185">Reference proteome</keyword>
<gene>
    <name evidence="1" type="ORF">P5673_012586</name>
</gene>